<organism evidence="2">
    <name type="scientific">hydrothermal vent metagenome</name>
    <dbReference type="NCBI Taxonomy" id="652676"/>
    <lineage>
        <taxon>unclassified sequences</taxon>
        <taxon>metagenomes</taxon>
        <taxon>ecological metagenomes</taxon>
    </lineage>
</organism>
<evidence type="ECO:0000313" key="2">
    <source>
        <dbReference type="EMBL" id="VAW81827.1"/>
    </source>
</evidence>
<dbReference type="EMBL" id="UOFL01000228">
    <property type="protein sequence ID" value="VAW81827.1"/>
    <property type="molecule type" value="Genomic_DNA"/>
</dbReference>
<dbReference type="InterPro" id="IPR053907">
    <property type="entry name" value="DUF6935"/>
</dbReference>
<name>A0A3B0Z2T1_9ZZZZ</name>
<proteinExistence type="predicted"/>
<sequence>MRRLLVICILSSLFLVNNLLIAGCNPSQSGQCETISMPLITSVEAYLKKRAELPKTPFSGATLLMHAWLLRQYDKATADKLLILSLHESRVDKSPNGVYKGYKWRNSEDYMVKQIDQRPYCARSYVIGAAPANGYKINKSKIKIKFRVQTRYVGSIKSGKYKVFVCTSGAQSCRPVPMGRNSKGIWKARGLSSIAVGCIKPVTKNSAEDDL</sequence>
<accession>A0A3B0Z2T1</accession>
<gene>
    <name evidence="2" type="ORF">MNBD_GAMMA12-1994</name>
</gene>
<dbReference type="Pfam" id="PF22043">
    <property type="entry name" value="DUF6935"/>
    <property type="match status" value="1"/>
</dbReference>
<reference evidence="2" key="1">
    <citation type="submission" date="2018-06" db="EMBL/GenBank/DDBJ databases">
        <authorList>
            <person name="Zhirakovskaya E."/>
        </authorList>
    </citation>
    <scope>NUCLEOTIDE SEQUENCE</scope>
</reference>
<feature type="domain" description="DUF6935" evidence="1">
    <location>
        <begin position="49"/>
        <end position="201"/>
    </location>
</feature>
<dbReference type="AlphaFoldDB" id="A0A3B0Z2T1"/>
<protein>
    <recommendedName>
        <fullName evidence="1">DUF6935 domain-containing protein</fullName>
    </recommendedName>
</protein>
<evidence type="ECO:0000259" key="1">
    <source>
        <dbReference type="Pfam" id="PF22043"/>
    </source>
</evidence>
<dbReference type="PROSITE" id="PS51257">
    <property type="entry name" value="PROKAR_LIPOPROTEIN"/>
    <property type="match status" value="1"/>
</dbReference>